<name>A0AAE1A0X7_9GAST</name>
<accession>A0AAE1A0X7</accession>
<sequence length="200" mass="22527">MWRYNKPGRDKKFSYIYHVAGIIHPLPIQRPIGIFDPLDLQLSFLCSGSGEREGSRHTHRKIRSHRSLARDFLPHDRLLSSKTDITLTMNPACSSIVRLSLLVCVACLLPRSSASPLDTIEGPVEPVIALNQMAPDHACLFICTMCFPDMKDVEHMMDCSNKVCGPVAEGRCAMEKFIWLGHHCKGYKMVESMWSATGFH</sequence>
<reference evidence="1" key="1">
    <citation type="journal article" date="2023" name="G3 (Bethesda)">
        <title>A reference genome for the long-term kleptoplast-retaining sea slug Elysia crispata morphotype clarki.</title>
        <authorList>
            <person name="Eastman K.E."/>
            <person name="Pendleton A.L."/>
            <person name="Shaikh M.A."/>
            <person name="Suttiyut T."/>
            <person name="Ogas R."/>
            <person name="Tomko P."/>
            <person name="Gavelis G."/>
            <person name="Widhalm J.R."/>
            <person name="Wisecaver J.H."/>
        </authorList>
    </citation>
    <scope>NUCLEOTIDE SEQUENCE</scope>
    <source>
        <strain evidence="1">ECLA1</strain>
    </source>
</reference>
<proteinExistence type="predicted"/>
<comment type="caution">
    <text evidence="1">The sequence shown here is derived from an EMBL/GenBank/DDBJ whole genome shotgun (WGS) entry which is preliminary data.</text>
</comment>
<dbReference type="Proteomes" id="UP001283361">
    <property type="component" value="Unassembled WGS sequence"/>
</dbReference>
<evidence type="ECO:0000313" key="2">
    <source>
        <dbReference type="Proteomes" id="UP001283361"/>
    </source>
</evidence>
<keyword evidence="2" id="KW-1185">Reference proteome</keyword>
<protein>
    <submittedName>
        <fullName evidence="1">Uncharacterized protein</fullName>
    </submittedName>
</protein>
<gene>
    <name evidence="1" type="ORF">RRG08_025527</name>
</gene>
<dbReference type="EMBL" id="JAWDGP010002858">
    <property type="protein sequence ID" value="KAK3779239.1"/>
    <property type="molecule type" value="Genomic_DNA"/>
</dbReference>
<organism evidence="1 2">
    <name type="scientific">Elysia crispata</name>
    <name type="common">lettuce slug</name>
    <dbReference type="NCBI Taxonomy" id="231223"/>
    <lineage>
        <taxon>Eukaryota</taxon>
        <taxon>Metazoa</taxon>
        <taxon>Spiralia</taxon>
        <taxon>Lophotrochozoa</taxon>
        <taxon>Mollusca</taxon>
        <taxon>Gastropoda</taxon>
        <taxon>Heterobranchia</taxon>
        <taxon>Euthyneura</taxon>
        <taxon>Panpulmonata</taxon>
        <taxon>Sacoglossa</taxon>
        <taxon>Placobranchoidea</taxon>
        <taxon>Plakobranchidae</taxon>
        <taxon>Elysia</taxon>
    </lineage>
</organism>
<evidence type="ECO:0000313" key="1">
    <source>
        <dbReference type="EMBL" id="KAK3779239.1"/>
    </source>
</evidence>
<dbReference type="AlphaFoldDB" id="A0AAE1A0X7"/>